<reference evidence="2 3" key="1">
    <citation type="submission" date="2018-08" db="EMBL/GenBank/DDBJ databases">
        <title>Komagataeibacter sp. AV 382.</title>
        <authorList>
            <person name="Skraban J."/>
            <person name="Trcek J."/>
        </authorList>
    </citation>
    <scope>NUCLEOTIDE SEQUENCE [LARGE SCALE GENOMIC DNA]</scope>
    <source>
        <strain evidence="2 3">AV 382</strain>
    </source>
</reference>
<name>A0A371Z0M0_9PROT</name>
<organism evidence="2 3">
    <name type="scientific">Komagataeibacter melaceti</name>
    <dbReference type="NCBI Taxonomy" id="2766577"/>
    <lineage>
        <taxon>Bacteria</taxon>
        <taxon>Pseudomonadati</taxon>
        <taxon>Pseudomonadota</taxon>
        <taxon>Alphaproteobacteria</taxon>
        <taxon>Acetobacterales</taxon>
        <taxon>Acetobacteraceae</taxon>
        <taxon>Komagataeibacter</taxon>
    </lineage>
</organism>
<protein>
    <submittedName>
        <fullName evidence="2">Transposase</fullName>
    </submittedName>
</protein>
<evidence type="ECO:0000259" key="1">
    <source>
        <dbReference type="Pfam" id="PF13340"/>
    </source>
</evidence>
<dbReference type="Pfam" id="PF13340">
    <property type="entry name" value="DUF4096"/>
    <property type="match status" value="1"/>
</dbReference>
<dbReference type="Proteomes" id="UP000262371">
    <property type="component" value="Unassembled WGS sequence"/>
</dbReference>
<sequence length="61" mass="7148">MMSMMQSVFSDTAWSVWETLIEEARPKSKTPLKNLRRTISAIFWRHQNGAKWRALPPEFGP</sequence>
<accession>A0A371Z0M0</accession>
<dbReference type="EMBL" id="QUWV01000064">
    <property type="protein sequence ID" value="RFD20025.1"/>
    <property type="molecule type" value="Genomic_DNA"/>
</dbReference>
<dbReference type="InterPro" id="IPR025161">
    <property type="entry name" value="IS402-like_dom"/>
</dbReference>
<proteinExistence type="predicted"/>
<keyword evidence="3" id="KW-1185">Reference proteome</keyword>
<evidence type="ECO:0000313" key="2">
    <source>
        <dbReference type="EMBL" id="RFD20025.1"/>
    </source>
</evidence>
<feature type="domain" description="Insertion element IS402-like" evidence="1">
    <location>
        <begin position="10"/>
        <end position="61"/>
    </location>
</feature>
<dbReference type="AlphaFoldDB" id="A0A371Z0M0"/>
<gene>
    <name evidence="2" type="ORF">DY926_08320</name>
</gene>
<evidence type="ECO:0000313" key="3">
    <source>
        <dbReference type="Proteomes" id="UP000262371"/>
    </source>
</evidence>
<comment type="caution">
    <text evidence="2">The sequence shown here is derived from an EMBL/GenBank/DDBJ whole genome shotgun (WGS) entry which is preliminary data.</text>
</comment>